<keyword evidence="8" id="KW-0675">Receptor</keyword>
<evidence type="ECO:0000313" key="7">
    <source>
        <dbReference type="Proteomes" id="UP000694888"/>
    </source>
</evidence>
<sequence length="456" mass="52409">MASYTSLNTSSVSESLGQCTRLCVQLCIRGRLSSPPNMSRSQYLMECVMVLCSIAYGPNDTLSLIESEQALMASNESAILPADTMECNTEDRAIRLKDDFPKEYSVPINGYASPVLIFLTVINNLLVCIVLLKPHMRSPTNAILVAMALSDMFTGIFPAPMFIHFFATERFDEWMPYEWCFPFRVLHQYIPTIFHTASIWLTMALAVQRYIYVCHSFKARTWCTVDNVVKGTIAIYVVATLTHFTRFFVEYPVETSRPSILNPNVSVSACVMKYRPWAMRNLNVYFNIYYWFRVIFIHLVPCVSLVVMNALLIYTMRVARRRRMQLLRQNKKTESRKLKESNCTTLMLVAVVGLFLLVEFPLGLLMVFLIIDQTFHVAVMRKDLMPTLSLFSNFFILLSYPLNFFIYCGMSKQFRETFKRLFTGADMPVEREYSQYMTLPTENGKSTAVTGDETAL</sequence>
<feature type="transmembrane region" description="Helical" evidence="5">
    <location>
        <begin position="111"/>
        <end position="132"/>
    </location>
</feature>
<protein>
    <submittedName>
        <fullName evidence="8">Sex peptide receptor isoform X1</fullName>
    </submittedName>
</protein>
<keyword evidence="4 5" id="KW-0472">Membrane</keyword>
<feature type="transmembrane region" description="Helical" evidence="5">
    <location>
        <begin position="228"/>
        <end position="249"/>
    </location>
</feature>
<proteinExistence type="predicted"/>
<feature type="transmembrane region" description="Helical" evidence="5">
    <location>
        <begin position="144"/>
        <end position="166"/>
    </location>
</feature>
<evidence type="ECO:0000256" key="3">
    <source>
        <dbReference type="ARBA" id="ARBA00022989"/>
    </source>
</evidence>
<evidence type="ECO:0000313" key="8">
    <source>
        <dbReference type="RefSeq" id="XP_005107230.1"/>
    </source>
</evidence>
<dbReference type="InterPro" id="IPR000276">
    <property type="entry name" value="GPCR_Rhodpsn"/>
</dbReference>
<dbReference type="PROSITE" id="PS50262">
    <property type="entry name" value="G_PROTEIN_RECEP_F1_2"/>
    <property type="match status" value="1"/>
</dbReference>
<dbReference type="Gene3D" id="1.20.1070.10">
    <property type="entry name" value="Rhodopsin 7-helix transmembrane proteins"/>
    <property type="match status" value="1"/>
</dbReference>
<evidence type="ECO:0000259" key="6">
    <source>
        <dbReference type="PROSITE" id="PS50262"/>
    </source>
</evidence>
<dbReference type="SUPFAM" id="SSF81321">
    <property type="entry name" value="Family A G protein-coupled receptor-like"/>
    <property type="match status" value="1"/>
</dbReference>
<dbReference type="Pfam" id="PF10324">
    <property type="entry name" value="7TM_GPCR_Srw"/>
    <property type="match status" value="1"/>
</dbReference>
<reference evidence="8" key="1">
    <citation type="submission" date="2025-08" db="UniProtKB">
        <authorList>
            <consortium name="RefSeq"/>
        </authorList>
    </citation>
    <scope>IDENTIFICATION</scope>
</reference>
<evidence type="ECO:0000256" key="5">
    <source>
        <dbReference type="SAM" id="Phobius"/>
    </source>
</evidence>
<keyword evidence="3 5" id="KW-1133">Transmembrane helix</keyword>
<dbReference type="RefSeq" id="XP_005107230.1">
    <property type="nucleotide sequence ID" value="XM_005107173.3"/>
</dbReference>
<dbReference type="Proteomes" id="UP000694888">
    <property type="component" value="Unplaced"/>
</dbReference>
<dbReference type="PANTHER" id="PTHR47023">
    <property type="entry name" value="SEX PEPTIDE RECEPTOR"/>
    <property type="match status" value="1"/>
</dbReference>
<feature type="domain" description="G-protein coupled receptors family 1 profile" evidence="6">
    <location>
        <begin position="122"/>
        <end position="407"/>
    </location>
</feature>
<dbReference type="InterPro" id="IPR053071">
    <property type="entry name" value="GPCR1-related_rcpt"/>
</dbReference>
<dbReference type="PRINTS" id="PR00237">
    <property type="entry name" value="GPCRRHODOPSN"/>
</dbReference>
<evidence type="ECO:0000256" key="1">
    <source>
        <dbReference type="ARBA" id="ARBA00004370"/>
    </source>
</evidence>
<evidence type="ECO:0000256" key="4">
    <source>
        <dbReference type="ARBA" id="ARBA00023136"/>
    </source>
</evidence>
<accession>A0ABM0K2H9</accession>
<gene>
    <name evidence="8" type="primary">LOC101858807</name>
</gene>
<keyword evidence="2 5" id="KW-0812">Transmembrane</keyword>
<evidence type="ECO:0000256" key="2">
    <source>
        <dbReference type="ARBA" id="ARBA00022692"/>
    </source>
</evidence>
<feature type="transmembrane region" description="Helical" evidence="5">
    <location>
        <begin position="346"/>
        <end position="371"/>
    </location>
</feature>
<dbReference type="PANTHER" id="PTHR47023:SF1">
    <property type="entry name" value="SEX PEPTIDE RECEPTOR"/>
    <property type="match status" value="1"/>
</dbReference>
<organism evidence="7 8">
    <name type="scientific">Aplysia californica</name>
    <name type="common">California sea hare</name>
    <dbReference type="NCBI Taxonomy" id="6500"/>
    <lineage>
        <taxon>Eukaryota</taxon>
        <taxon>Metazoa</taxon>
        <taxon>Spiralia</taxon>
        <taxon>Lophotrochozoa</taxon>
        <taxon>Mollusca</taxon>
        <taxon>Gastropoda</taxon>
        <taxon>Heterobranchia</taxon>
        <taxon>Euthyneura</taxon>
        <taxon>Tectipleura</taxon>
        <taxon>Aplysiida</taxon>
        <taxon>Aplysioidea</taxon>
        <taxon>Aplysiidae</taxon>
        <taxon>Aplysia</taxon>
    </lineage>
</organism>
<dbReference type="InterPro" id="IPR019427">
    <property type="entry name" value="7TM_GPCR_serpentine_rcpt_Srw"/>
</dbReference>
<dbReference type="GeneID" id="101858807"/>
<feature type="transmembrane region" description="Helical" evidence="5">
    <location>
        <begin position="186"/>
        <end position="207"/>
    </location>
</feature>
<feature type="transmembrane region" description="Helical" evidence="5">
    <location>
        <begin position="391"/>
        <end position="410"/>
    </location>
</feature>
<dbReference type="InterPro" id="IPR017452">
    <property type="entry name" value="GPCR_Rhodpsn_7TM"/>
</dbReference>
<feature type="transmembrane region" description="Helical" evidence="5">
    <location>
        <begin position="288"/>
        <end position="314"/>
    </location>
</feature>
<keyword evidence="7" id="KW-1185">Reference proteome</keyword>
<name>A0ABM0K2H9_APLCA</name>
<dbReference type="CDD" id="cd14978">
    <property type="entry name" value="7tmA_FMRFamide_R-like"/>
    <property type="match status" value="1"/>
</dbReference>
<comment type="subcellular location">
    <subcellularLocation>
        <location evidence="1">Membrane</location>
    </subcellularLocation>
</comment>